<name>A0ACC2VFX5_9TREE</name>
<dbReference type="Proteomes" id="UP001241377">
    <property type="component" value="Unassembled WGS sequence"/>
</dbReference>
<keyword evidence="2" id="KW-1185">Reference proteome</keyword>
<reference evidence="1" key="1">
    <citation type="submission" date="2023-04" db="EMBL/GenBank/DDBJ databases">
        <title>Draft Genome sequencing of Naganishia species isolated from polar environments using Oxford Nanopore Technology.</title>
        <authorList>
            <person name="Leo P."/>
            <person name="Venkateswaran K."/>
        </authorList>
    </citation>
    <scope>NUCLEOTIDE SEQUENCE</scope>
    <source>
        <strain evidence="1">MNA-CCFEE 5261</strain>
    </source>
</reference>
<dbReference type="EMBL" id="JASBWR010000085">
    <property type="protein sequence ID" value="KAJ9097496.1"/>
    <property type="molecule type" value="Genomic_DNA"/>
</dbReference>
<evidence type="ECO:0000313" key="2">
    <source>
        <dbReference type="Proteomes" id="UP001241377"/>
    </source>
</evidence>
<comment type="caution">
    <text evidence="1">The sequence shown here is derived from an EMBL/GenBank/DDBJ whole genome shotgun (WGS) entry which is preliminary data.</text>
</comment>
<proteinExistence type="predicted"/>
<accession>A0ACC2VFX5</accession>
<sequence length="365" mass="42726">MDPRRFKKEGLKHLDRVIELCAQEGIYTIIDLHAAAGGQNVDWHSDTGIHKALFWEHRDFQERTILLWEWLAEHYRGNPWVAGYNPLNEPTDSHGGKRLVAFYQEVEKRIRAVDGKHVLFLEYGFPNPPEEYKGTVEQKDKLKKSYERKIQYMREINGPIWNGEFGPVYASSDAPDAERINASRYQALSDQLTMYDDPRAKASWSIWLWKDIGFQGMVFVDKETAYMKLMEPFLKKKRVSDSYGSLVEDTTEPTDRSWCGQQELVVDAWGVDETPVRDLFQPLIDWTNHAVPSLKNKYPSTWNEKRYLRRVVREILIAEALCDEYAEYFRDKSMDELDALAMSFHYDKCVQRTELNDILTAHRGD</sequence>
<organism evidence="1 2">
    <name type="scientific">Naganishia cerealis</name>
    <dbReference type="NCBI Taxonomy" id="610337"/>
    <lineage>
        <taxon>Eukaryota</taxon>
        <taxon>Fungi</taxon>
        <taxon>Dikarya</taxon>
        <taxon>Basidiomycota</taxon>
        <taxon>Agaricomycotina</taxon>
        <taxon>Tremellomycetes</taxon>
        <taxon>Filobasidiales</taxon>
        <taxon>Filobasidiaceae</taxon>
        <taxon>Naganishia</taxon>
    </lineage>
</organism>
<gene>
    <name evidence="1" type="ORF">QFC19_006768</name>
</gene>
<protein>
    <submittedName>
        <fullName evidence="1">Uncharacterized protein</fullName>
    </submittedName>
</protein>
<evidence type="ECO:0000313" key="1">
    <source>
        <dbReference type="EMBL" id="KAJ9097496.1"/>
    </source>
</evidence>